<accession>A0A2U8FKM2</accession>
<dbReference type="RefSeq" id="WP_108924632.1">
    <property type="nucleotide sequence ID" value="NZ_CP029206.1"/>
</dbReference>
<dbReference type="KEGG" id="apor:DDU33_08190"/>
<gene>
    <name evidence="2" type="ORF">DDU33_08190</name>
</gene>
<keyword evidence="3" id="KW-1185">Reference proteome</keyword>
<dbReference type="AlphaFoldDB" id="A0A2U8FKM2"/>
<dbReference type="Pfam" id="PF04247">
    <property type="entry name" value="SirB"/>
    <property type="match status" value="1"/>
</dbReference>
<sequence>MLEILPKLIHSHAGFAYLSLILLLTRGALSAKGVNWRKVKVLLIAPHLVDTLLLLSGAIVVSVYLSNGIYTLSELSWLLGKFLFIVLYIVFSAKAFKKTQSFSLKFYLLAVISFMMAMMIAVMH</sequence>
<evidence type="ECO:0000313" key="3">
    <source>
        <dbReference type="Proteomes" id="UP000244920"/>
    </source>
</evidence>
<protein>
    <submittedName>
        <fullName evidence="2">Invasion protein expression up-regulator SirB</fullName>
    </submittedName>
</protein>
<keyword evidence="1" id="KW-1133">Transmembrane helix</keyword>
<feature type="transmembrane region" description="Helical" evidence="1">
    <location>
        <begin position="12"/>
        <end position="29"/>
    </location>
</feature>
<evidence type="ECO:0000313" key="2">
    <source>
        <dbReference type="EMBL" id="AWI51457.1"/>
    </source>
</evidence>
<dbReference type="PIRSF" id="PIRSF005610">
    <property type="entry name" value="SirB"/>
    <property type="match status" value="1"/>
</dbReference>
<reference evidence="3" key="1">
    <citation type="submission" date="2018-05" db="EMBL/GenBank/DDBJ databases">
        <title>Complete genome sequence of Actinobacillus porcitonsillarum reference strain 9953L55 (CCUG 46996).</title>
        <authorList>
            <person name="Dona V."/>
            <person name="Perreten V."/>
        </authorList>
    </citation>
    <scope>NUCLEOTIDE SEQUENCE [LARGE SCALE GENOMIC DNA]</scope>
    <source>
        <strain evidence="3">9953L55</strain>
    </source>
</reference>
<dbReference type="InterPro" id="IPR007360">
    <property type="entry name" value="SirB"/>
</dbReference>
<feature type="transmembrane region" description="Helical" evidence="1">
    <location>
        <begin position="77"/>
        <end position="94"/>
    </location>
</feature>
<dbReference type="GO" id="GO:0005886">
    <property type="term" value="C:plasma membrane"/>
    <property type="evidence" value="ECO:0007669"/>
    <property type="project" value="TreeGrafter"/>
</dbReference>
<proteinExistence type="predicted"/>
<dbReference type="Proteomes" id="UP000244920">
    <property type="component" value="Chromosome"/>
</dbReference>
<dbReference type="PANTHER" id="PTHR39594:SF1">
    <property type="entry name" value="PROTEIN YCHQ"/>
    <property type="match status" value="1"/>
</dbReference>
<dbReference type="PANTHER" id="PTHR39594">
    <property type="entry name" value="PROTEIN YCHQ"/>
    <property type="match status" value="1"/>
</dbReference>
<feature type="transmembrane region" description="Helical" evidence="1">
    <location>
        <begin position="41"/>
        <end position="65"/>
    </location>
</feature>
<keyword evidence="1" id="KW-0472">Membrane</keyword>
<evidence type="ECO:0000256" key="1">
    <source>
        <dbReference type="SAM" id="Phobius"/>
    </source>
</evidence>
<organism evidence="2 3">
    <name type="scientific">Actinobacillus porcitonsillarum</name>
    <dbReference type="NCBI Taxonomy" id="189834"/>
    <lineage>
        <taxon>Bacteria</taxon>
        <taxon>Pseudomonadati</taxon>
        <taxon>Pseudomonadota</taxon>
        <taxon>Gammaproteobacteria</taxon>
        <taxon>Pasteurellales</taxon>
        <taxon>Pasteurellaceae</taxon>
        <taxon>Actinobacillus</taxon>
    </lineage>
</organism>
<name>A0A2U8FKM2_9PAST</name>
<feature type="transmembrane region" description="Helical" evidence="1">
    <location>
        <begin position="106"/>
        <end position="123"/>
    </location>
</feature>
<keyword evidence="1" id="KW-0812">Transmembrane</keyword>
<dbReference type="EMBL" id="CP029206">
    <property type="protein sequence ID" value="AWI51457.1"/>
    <property type="molecule type" value="Genomic_DNA"/>
</dbReference>